<accession>A0A2T3N961</accession>
<proteinExistence type="predicted"/>
<dbReference type="AlphaFoldDB" id="A0A2T3N961"/>
<protein>
    <submittedName>
        <fullName evidence="1">Uncharacterized protein</fullName>
    </submittedName>
</protein>
<dbReference type="Proteomes" id="UP000241771">
    <property type="component" value="Unassembled WGS sequence"/>
</dbReference>
<comment type="caution">
    <text evidence="1">The sequence shown here is derived from an EMBL/GenBank/DDBJ whole genome shotgun (WGS) entry which is preliminary data.</text>
</comment>
<sequence>MLKKLVQTAALIPTRHNITKVNIMDQANSLRHIFQNRQHIERVKQYQAQIRTAIMEGDYPVVSTLLEQLEVAQLQLEQAFAAPQVSK</sequence>
<evidence type="ECO:0000313" key="2">
    <source>
        <dbReference type="Proteomes" id="UP000241771"/>
    </source>
</evidence>
<reference evidence="1 2" key="1">
    <citation type="submission" date="2018-01" db="EMBL/GenBank/DDBJ databases">
        <title>Whole genome sequencing of Histamine producing bacteria.</title>
        <authorList>
            <person name="Butler K."/>
        </authorList>
    </citation>
    <scope>NUCLEOTIDE SEQUENCE [LARGE SCALE GENOMIC DNA]</scope>
    <source>
        <strain evidence="1 2">DSM 100436</strain>
    </source>
</reference>
<dbReference type="EMBL" id="PYMA01000029">
    <property type="protein sequence ID" value="PSW09974.1"/>
    <property type="molecule type" value="Genomic_DNA"/>
</dbReference>
<organism evidence="1 2">
    <name type="scientific">Photobacterium sanctipauli</name>
    <dbReference type="NCBI Taxonomy" id="1342794"/>
    <lineage>
        <taxon>Bacteria</taxon>
        <taxon>Pseudomonadati</taxon>
        <taxon>Pseudomonadota</taxon>
        <taxon>Gammaproteobacteria</taxon>
        <taxon>Vibrionales</taxon>
        <taxon>Vibrionaceae</taxon>
        <taxon>Photobacterium</taxon>
    </lineage>
</organism>
<keyword evidence="2" id="KW-1185">Reference proteome</keyword>
<gene>
    <name evidence="1" type="ORF">C9I98_25455</name>
</gene>
<name>A0A2T3N961_9GAMM</name>
<evidence type="ECO:0000313" key="1">
    <source>
        <dbReference type="EMBL" id="PSW09974.1"/>
    </source>
</evidence>